<feature type="transmembrane region" description="Helical" evidence="2">
    <location>
        <begin position="531"/>
        <end position="551"/>
    </location>
</feature>
<feature type="transmembrane region" description="Helical" evidence="2">
    <location>
        <begin position="500"/>
        <end position="519"/>
    </location>
</feature>
<proteinExistence type="predicted"/>
<evidence type="ECO:0000256" key="1">
    <source>
        <dbReference type="SAM" id="MobiDB-lite"/>
    </source>
</evidence>
<keyword evidence="2" id="KW-0812">Transmembrane</keyword>
<keyword evidence="2" id="KW-1133">Transmembrane helix</keyword>
<feature type="transmembrane region" description="Helical" evidence="2">
    <location>
        <begin position="140"/>
        <end position="160"/>
    </location>
</feature>
<keyword evidence="4" id="KW-1185">Reference proteome</keyword>
<protein>
    <submittedName>
        <fullName evidence="3">Uncharacterized protein</fullName>
    </submittedName>
</protein>
<feature type="transmembrane region" description="Helical" evidence="2">
    <location>
        <begin position="172"/>
        <end position="193"/>
    </location>
</feature>
<evidence type="ECO:0000313" key="4">
    <source>
        <dbReference type="Proteomes" id="UP001408356"/>
    </source>
</evidence>
<organism evidence="3 4">
    <name type="scientific">Seiridium unicorne</name>
    <dbReference type="NCBI Taxonomy" id="138068"/>
    <lineage>
        <taxon>Eukaryota</taxon>
        <taxon>Fungi</taxon>
        <taxon>Dikarya</taxon>
        <taxon>Ascomycota</taxon>
        <taxon>Pezizomycotina</taxon>
        <taxon>Sordariomycetes</taxon>
        <taxon>Xylariomycetidae</taxon>
        <taxon>Amphisphaeriales</taxon>
        <taxon>Sporocadaceae</taxon>
        <taxon>Seiridium</taxon>
    </lineage>
</organism>
<dbReference type="EMBL" id="JARVKF010000428">
    <property type="protein sequence ID" value="KAK9414345.1"/>
    <property type="molecule type" value="Genomic_DNA"/>
</dbReference>
<feature type="transmembrane region" description="Helical" evidence="2">
    <location>
        <begin position="205"/>
        <end position="224"/>
    </location>
</feature>
<feature type="region of interest" description="Disordered" evidence="1">
    <location>
        <begin position="1"/>
        <end position="24"/>
    </location>
</feature>
<dbReference type="PANTHER" id="PTHR42101">
    <property type="entry name" value="CHROMOSOME 16, WHOLE GENOME SHOTGUN SEQUENCE"/>
    <property type="match status" value="1"/>
</dbReference>
<keyword evidence="2" id="KW-0472">Membrane</keyword>
<feature type="transmembrane region" description="Helical" evidence="2">
    <location>
        <begin position="108"/>
        <end position="128"/>
    </location>
</feature>
<sequence length="673" mass="76875">MSKVDRPSADEPLAPELPRRDSNLRLISSPVATGLSEEGAQRVQSMGLTSNGQPDVEHLGFRYKDDHDCPEFVKHSSSTNYELFYDLWFVANLEVFSSSKAVSKESDLYAYVGYLSILWFTWFLVGMFDVRFVTDSIFERIIRTAHLGVMVGFSVVVTYFDPENQQAAPFQTLSLILMVSRLVLFFQYGTIIWHIRQFSKGKLPVAVAAAVHFISAMIFLGIRFRFEPDKNSRVYIVWYIVSACEALIQLGLALHYKVLTFSKTHLTERMTVLTVIIIGAGVTSIAKNVVLIVNNAGGWTSATIGVLTSAIATMYFFFMIYFDWMSHHHLSGWRQLTWTICHFPFHVALLLFMEGATQFMVWWKVHEVETYASDQFYSLIERLSGTDVTITSNLISDELNKTIAGIWETYTPTYTLTYERVDTLLLDIRNIPEDFWTSSANEYPDIENEWTYDIVELLYAVINSLFVNFKIDPFDGMEEDDPAKMQDVAINDLNQRYYTVFQYAYVTAGMVLMFMVAMYSFTKKSGWTPFIIFRTTLFGLMGLGLALVELISKNDERRLNYLLTPWLLPTICIVFFVVLLLSHLPHPPPLFFKRRNSGPRSNLHNTVYTSVQAREVGPDLTNAYDNQGYDPHRWGSGAPANVYMQYPTPETAYHNAYGQTGDYGMGSSPPKHN</sequence>
<feature type="transmembrane region" description="Helical" evidence="2">
    <location>
        <begin position="236"/>
        <end position="259"/>
    </location>
</feature>
<feature type="transmembrane region" description="Helical" evidence="2">
    <location>
        <begin position="299"/>
        <end position="322"/>
    </location>
</feature>
<reference evidence="3 4" key="1">
    <citation type="journal article" date="2024" name="J. Plant Pathol.">
        <title>Sequence and assembly of the genome of Seiridium unicorne, isolate CBS 538.82, causal agent of cypress canker disease.</title>
        <authorList>
            <person name="Scali E."/>
            <person name="Rocca G.D."/>
            <person name="Danti R."/>
            <person name="Garbelotto M."/>
            <person name="Barberini S."/>
            <person name="Baroncelli R."/>
            <person name="Emiliani G."/>
        </authorList>
    </citation>
    <scope>NUCLEOTIDE SEQUENCE [LARGE SCALE GENOMIC DNA]</scope>
    <source>
        <strain evidence="3 4">BM-138-508</strain>
    </source>
</reference>
<name>A0ABR2UIM7_9PEZI</name>
<dbReference type="Proteomes" id="UP001408356">
    <property type="component" value="Unassembled WGS sequence"/>
</dbReference>
<evidence type="ECO:0000313" key="3">
    <source>
        <dbReference type="EMBL" id="KAK9414345.1"/>
    </source>
</evidence>
<comment type="caution">
    <text evidence="3">The sequence shown here is derived from an EMBL/GenBank/DDBJ whole genome shotgun (WGS) entry which is preliminary data.</text>
</comment>
<gene>
    <name evidence="3" type="ORF">SUNI508_11307</name>
</gene>
<evidence type="ECO:0000256" key="2">
    <source>
        <dbReference type="SAM" id="Phobius"/>
    </source>
</evidence>
<accession>A0ABR2UIM7</accession>
<dbReference type="PANTHER" id="PTHR42101:SF1">
    <property type="entry name" value="LOW TEMPERATURE REQUIREMENT A"/>
    <property type="match status" value="1"/>
</dbReference>
<feature type="transmembrane region" description="Helical" evidence="2">
    <location>
        <begin position="563"/>
        <end position="584"/>
    </location>
</feature>
<feature type="transmembrane region" description="Helical" evidence="2">
    <location>
        <begin position="271"/>
        <end position="293"/>
    </location>
</feature>